<evidence type="ECO:0000313" key="1">
    <source>
        <dbReference type="EMBL" id="RGD61035.1"/>
    </source>
</evidence>
<organism evidence="1 2">
    <name type="scientific">Kitasatospora xanthocidica</name>
    <dbReference type="NCBI Taxonomy" id="83382"/>
    <lineage>
        <taxon>Bacteria</taxon>
        <taxon>Bacillati</taxon>
        <taxon>Actinomycetota</taxon>
        <taxon>Actinomycetes</taxon>
        <taxon>Kitasatosporales</taxon>
        <taxon>Streptomycetaceae</taxon>
        <taxon>Kitasatospora</taxon>
    </lineage>
</organism>
<dbReference type="EMBL" id="QVIG01000001">
    <property type="protein sequence ID" value="RGD61035.1"/>
    <property type="molecule type" value="Genomic_DNA"/>
</dbReference>
<gene>
    <name evidence="1" type="ORF">DR950_27645</name>
</gene>
<keyword evidence="2" id="KW-1185">Reference proteome</keyword>
<dbReference type="RefSeq" id="WP_117489222.1">
    <property type="nucleotide sequence ID" value="NZ_QVIG01000001.1"/>
</dbReference>
<evidence type="ECO:0008006" key="3">
    <source>
        <dbReference type="Google" id="ProtNLM"/>
    </source>
</evidence>
<protein>
    <recommendedName>
        <fullName evidence="3">DUF1963 domain-containing protein</fullName>
    </recommendedName>
</protein>
<sequence length="288" mass="30671">MPETFVDLGFVTAPSGVVVLGMATWIDYWRELGDPLPVRAAAAAKTGGGHLRDEECEAVAVPAAADRPLAVRATTEPSAFDEEPTIATLEIALGLPWPEGAEGPVLLGDLPVDRSGMVVGDAVGLDAWTSLDDEPADGLADLSYWGRYQQEVHERFGGERMPSYEGDGGPYGWLDLPVAEAVALEAEISAWRGGLPGRGVATMVEKHVDYFTFRRAGLHHPLHVGAIEVGGCQVLGIDWCQGDHAVRHHGGRDWGQAFPVTLEADGAGGTVLRWTIPPYGEDEDEGDA</sequence>
<accession>A0A373A0S1</accession>
<dbReference type="Proteomes" id="UP000263377">
    <property type="component" value="Unassembled WGS sequence"/>
</dbReference>
<evidence type="ECO:0000313" key="2">
    <source>
        <dbReference type="Proteomes" id="UP000263377"/>
    </source>
</evidence>
<reference evidence="1 2" key="1">
    <citation type="submission" date="2018-08" db="EMBL/GenBank/DDBJ databases">
        <title>Diversity &amp; Physiological Properties of Lignin-Decomposing Actinobacteria from Soil.</title>
        <authorList>
            <person name="Roh S.G."/>
            <person name="Kim S.B."/>
        </authorList>
    </citation>
    <scope>NUCLEOTIDE SEQUENCE [LARGE SCALE GENOMIC DNA]</scope>
    <source>
        <strain evidence="1 2">MMS17-GH009</strain>
    </source>
</reference>
<comment type="caution">
    <text evidence="1">The sequence shown here is derived from an EMBL/GenBank/DDBJ whole genome shotgun (WGS) entry which is preliminary data.</text>
</comment>
<dbReference type="AlphaFoldDB" id="A0A373A0S1"/>
<name>A0A373A0S1_9ACTN</name>
<proteinExistence type="predicted"/>